<feature type="compositionally biased region" description="Polar residues" evidence="1">
    <location>
        <begin position="1"/>
        <end position="11"/>
    </location>
</feature>
<evidence type="ECO:0000256" key="1">
    <source>
        <dbReference type="SAM" id="MobiDB-lite"/>
    </source>
</evidence>
<feature type="region of interest" description="Disordered" evidence="1">
    <location>
        <begin position="1"/>
        <end position="22"/>
    </location>
</feature>
<accession>A0ABR5SEY7</accession>
<organism evidence="2 3">
    <name type="scientific">Candidatus Magnetominusculus xianensis</name>
    <dbReference type="NCBI Taxonomy" id="1748249"/>
    <lineage>
        <taxon>Bacteria</taxon>
        <taxon>Pseudomonadati</taxon>
        <taxon>Nitrospirota</taxon>
        <taxon>Nitrospiria</taxon>
        <taxon>Nitrospirales</taxon>
        <taxon>Nitrospiraceae</taxon>
        <taxon>Candidatus Magnetominusculus</taxon>
    </lineage>
</organism>
<dbReference type="RefSeq" id="WP_157072904.1">
    <property type="nucleotide sequence ID" value="NZ_LNQR01000064.1"/>
</dbReference>
<evidence type="ECO:0000313" key="3">
    <source>
        <dbReference type="Proteomes" id="UP000060487"/>
    </source>
</evidence>
<protein>
    <submittedName>
        <fullName evidence="2">Uncharacterized protein</fullName>
    </submittedName>
</protein>
<keyword evidence="3" id="KW-1185">Reference proteome</keyword>
<comment type="caution">
    <text evidence="2">The sequence shown here is derived from an EMBL/GenBank/DDBJ whole genome shotgun (WGS) entry which is preliminary data.</text>
</comment>
<proteinExistence type="predicted"/>
<gene>
    <name evidence="2" type="ORF">ASN18_1787</name>
</gene>
<dbReference type="EMBL" id="LNQR01000064">
    <property type="protein sequence ID" value="KWT85139.1"/>
    <property type="molecule type" value="Genomic_DNA"/>
</dbReference>
<dbReference type="Proteomes" id="UP000060487">
    <property type="component" value="Unassembled WGS sequence"/>
</dbReference>
<evidence type="ECO:0000313" key="2">
    <source>
        <dbReference type="EMBL" id="KWT85139.1"/>
    </source>
</evidence>
<name>A0ABR5SEY7_9BACT</name>
<sequence>MAEKLLQQQPGTKEAPAKEDTQRWIKWAKDNPKQAAVMIKDWIGTEEGG</sequence>
<reference evidence="2 3" key="1">
    <citation type="submission" date="2015-11" db="EMBL/GenBank/DDBJ databases">
        <authorList>
            <person name="Lin W."/>
        </authorList>
    </citation>
    <scope>NUCLEOTIDE SEQUENCE [LARGE SCALE GENOMIC DNA]</scope>
    <source>
        <strain evidence="2 3">HCH-1</strain>
    </source>
</reference>